<keyword evidence="2" id="KW-0677">Repeat</keyword>
<dbReference type="Proteomes" id="UP000284403">
    <property type="component" value="Unassembled WGS sequence"/>
</dbReference>
<proteinExistence type="predicted"/>
<feature type="region of interest" description="Disordered" evidence="3">
    <location>
        <begin position="157"/>
        <end position="195"/>
    </location>
</feature>
<keyword evidence="1" id="KW-0853">WD repeat</keyword>
<feature type="non-terminal residue" evidence="4">
    <location>
        <position position="276"/>
    </location>
</feature>
<evidence type="ECO:0000256" key="1">
    <source>
        <dbReference type="ARBA" id="ARBA00022574"/>
    </source>
</evidence>
<dbReference type="SUPFAM" id="SSF50978">
    <property type="entry name" value="WD40 repeat-like"/>
    <property type="match status" value="1"/>
</dbReference>
<dbReference type="PANTHER" id="PTHR19848">
    <property type="entry name" value="WD40 REPEAT PROTEIN"/>
    <property type="match status" value="1"/>
</dbReference>
<evidence type="ECO:0000256" key="3">
    <source>
        <dbReference type="SAM" id="MobiDB-lite"/>
    </source>
</evidence>
<evidence type="ECO:0000256" key="2">
    <source>
        <dbReference type="ARBA" id="ARBA00022737"/>
    </source>
</evidence>
<reference evidence="4 5" key="1">
    <citation type="journal article" date="2018" name="BMC Genomics">
        <title>Genomic comparison of Trypanosoma conorhini and Trypanosoma rangeli to Trypanosoma cruzi strains of high and low virulence.</title>
        <authorList>
            <person name="Bradwell K.R."/>
            <person name="Koparde V.N."/>
            <person name="Matveyev A.V."/>
            <person name="Serrano M.G."/>
            <person name="Alves J.M."/>
            <person name="Parikh H."/>
            <person name="Huang B."/>
            <person name="Lee V."/>
            <person name="Espinosa-Alvarez O."/>
            <person name="Ortiz P.A."/>
            <person name="Costa-Martins A.G."/>
            <person name="Teixeira M.M."/>
            <person name="Buck G.A."/>
        </authorList>
    </citation>
    <scope>NUCLEOTIDE SEQUENCE [LARGE SCALE GENOMIC DNA]</scope>
    <source>
        <strain evidence="4 5">025E</strain>
    </source>
</reference>
<keyword evidence="5" id="KW-1185">Reference proteome</keyword>
<dbReference type="Gene3D" id="2.130.10.10">
    <property type="entry name" value="YVTN repeat-like/Quinoprotein amine dehydrogenase"/>
    <property type="match status" value="1"/>
</dbReference>
<dbReference type="InterPro" id="IPR001680">
    <property type="entry name" value="WD40_rpt"/>
</dbReference>
<dbReference type="PANTHER" id="PTHR19848:SF8">
    <property type="entry name" value="F-BOX AND WD REPEAT DOMAIN CONTAINING 7"/>
    <property type="match status" value="1"/>
</dbReference>
<feature type="compositionally biased region" description="Basic and acidic residues" evidence="3">
    <location>
        <begin position="182"/>
        <end position="195"/>
    </location>
</feature>
<dbReference type="AlphaFoldDB" id="A0A422Q2U3"/>
<dbReference type="OrthoDB" id="189968at2759"/>
<dbReference type="InterPro" id="IPR036322">
    <property type="entry name" value="WD40_repeat_dom_sf"/>
</dbReference>
<sequence>MRLRQVAECLLATVFSVPPTTQSSLTCFAVGGNDVVYSGSADGTLVSWSLRDPFEFAGKIGQHTGELANMVLMGDDHLVSVGPASAVVHVWPLGKRRATQAPFALLGHTGGVLSCLCVSSLCGGGGLLWTAGEDCFIHVWDVNDPVHRDCLLTAAEAEAEGEGEGGGALGTRSSSSEEEEKEETRVEAAMSRERGDNSLEVNSMRMLVGHKEPVVALSAASGLVFSCDSSGLLLAWNPHRYWLLHAFTVSQGAPLLQSLSKAPSDRYAPDKAEVVR</sequence>
<accession>A0A422Q2U3</accession>
<dbReference type="SMART" id="SM00320">
    <property type="entry name" value="WD40"/>
    <property type="match status" value="3"/>
</dbReference>
<protein>
    <submittedName>
        <fullName evidence="4">Uncharacterized protein</fullName>
    </submittedName>
</protein>
<dbReference type="RefSeq" id="XP_029230387.1">
    <property type="nucleotide sequence ID" value="XM_029369559.1"/>
</dbReference>
<name>A0A422Q2U3_9TRYP</name>
<comment type="caution">
    <text evidence="4">The sequence shown here is derived from an EMBL/GenBank/DDBJ whole genome shotgun (WGS) entry which is preliminary data.</text>
</comment>
<dbReference type="EMBL" id="MKKU01000104">
    <property type="protein sequence ID" value="RNF24275.1"/>
    <property type="molecule type" value="Genomic_DNA"/>
</dbReference>
<evidence type="ECO:0000313" key="5">
    <source>
        <dbReference type="Proteomes" id="UP000284403"/>
    </source>
</evidence>
<dbReference type="InterPro" id="IPR015943">
    <property type="entry name" value="WD40/YVTN_repeat-like_dom_sf"/>
</dbReference>
<evidence type="ECO:0000313" key="4">
    <source>
        <dbReference type="EMBL" id="RNF24275.1"/>
    </source>
</evidence>
<organism evidence="4 5">
    <name type="scientific">Trypanosoma conorhini</name>
    <dbReference type="NCBI Taxonomy" id="83891"/>
    <lineage>
        <taxon>Eukaryota</taxon>
        <taxon>Discoba</taxon>
        <taxon>Euglenozoa</taxon>
        <taxon>Kinetoplastea</taxon>
        <taxon>Metakinetoplastina</taxon>
        <taxon>Trypanosomatida</taxon>
        <taxon>Trypanosomatidae</taxon>
        <taxon>Trypanosoma</taxon>
    </lineage>
</organism>
<dbReference type="GeneID" id="40316245"/>
<gene>
    <name evidence="4" type="ORF">Tco025E_02634</name>
</gene>